<name>A0AA49GL83_9BACT</name>
<dbReference type="AlphaFoldDB" id="A0AA49GL83"/>
<protein>
    <recommendedName>
        <fullName evidence="3">Lipoprotein</fullName>
    </recommendedName>
</protein>
<evidence type="ECO:0000313" key="2">
    <source>
        <dbReference type="EMBL" id="WKN36362.1"/>
    </source>
</evidence>
<organism evidence="2">
    <name type="scientific">Roseihalotalea indica</name>
    <dbReference type="NCBI Taxonomy" id="2867963"/>
    <lineage>
        <taxon>Bacteria</taxon>
        <taxon>Pseudomonadati</taxon>
        <taxon>Bacteroidota</taxon>
        <taxon>Cytophagia</taxon>
        <taxon>Cytophagales</taxon>
        <taxon>Catalimonadaceae</taxon>
        <taxon>Roseihalotalea</taxon>
    </lineage>
</organism>
<dbReference type="PROSITE" id="PS51257">
    <property type="entry name" value="PROKAR_LIPOPROTEIN"/>
    <property type="match status" value="1"/>
</dbReference>
<keyword evidence="1" id="KW-0732">Signal</keyword>
<feature type="chain" id="PRO_5041365581" description="Lipoprotein" evidence="1">
    <location>
        <begin position="24"/>
        <end position="394"/>
    </location>
</feature>
<sequence length="394" mass="44771">MKRHRKIYYHFLVFGIVVLAACAKDEEVIEPKHSFTRLYETQDFTDKYQPVSVVQTSDSGYLTLSRTEQWKAHLFKSDEEGITSWVQVVDEPFVHPLPQLYPQDSGYWMFGMNELSQSLEIFSIGATNGALENIRTISSVKYPLAVHKTPDQQWIVLGYNRDTQSSTLHLFSADFVEVWNQSFEIQEDVEEHVVNHIAGIGDPLPFFIGTNGNYIYFNGFYNYSFSLVFANLSNGEYLGVINGYRNKSTVSALYPLGSQQYALAQNNYGDGAILSNVTIQERTIGFGGDLPTLAYNEIDENARVLIKEIDHVGQAIILYGTHTKRRQMVFYAYDKETSELISINYLGQTNPYRLGDFIQTDDGGLAVISETYLAGKFSRLALFKLSKEELAAWF</sequence>
<accession>A0AA49GL83</accession>
<feature type="signal peptide" evidence="1">
    <location>
        <begin position="1"/>
        <end position="23"/>
    </location>
</feature>
<dbReference type="SUPFAM" id="SSF82171">
    <property type="entry name" value="DPP6 N-terminal domain-like"/>
    <property type="match status" value="1"/>
</dbReference>
<gene>
    <name evidence="2" type="ORF">K4G66_28795</name>
</gene>
<dbReference type="EMBL" id="CP120682">
    <property type="protein sequence ID" value="WKN36362.1"/>
    <property type="molecule type" value="Genomic_DNA"/>
</dbReference>
<reference evidence="2" key="1">
    <citation type="journal article" date="2023" name="Comput. Struct. Biotechnol. J.">
        <title>Discovery of a novel marine Bacteroidetes with a rich repertoire of carbohydrate-active enzymes.</title>
        <authorList>
            <person name="Chen B."/>
            <person name="Liu G."/>
            <person name="Chen Q."/>
            <person name="Wang H."/>
            <person name="Liu L."/>
            <person name="Tang K."/>
        </authorList>
    </citation>
    <scope>NUCLEOTIDE SEQUENCE</scope>
    <source>
        <strain evidence="2">TK19036</strain>
    </source>
</reference>
<evidence type="ECO:0008006" key="3">
    <source>
        <dbReference type="Google" id="ProtNLM"/>
    </source>
</evidence>
<reference evidence="2" key="2">
    <citation type="journal article" date="2024" name="Antonie Van Leeuwenhoek">
        <title>Roseihalotalea indica gen. nov., sp. nov., a halophilic Bacteroidetes from mesopelagic Southwest Indian Ocean with higher carbohydrate metabolic potential.</title>
        <authorList>
            <person name="Chen B."/>
            <person name="Zhang M."/>
            <person name="Lin D."/>
            <person name="Ye J."/>
            <person name="Tang K."/>
        </authorList>
    </citation>
    <scope>NUCLEOTIDE SEQUENCE</scope>
    <source>
        <strain evidence="2">TK19036</strain>
    </source>
</reference>
<evidence type="ECO:0000256" key="1">
    <source>
        <dbReference type="SAM" id="SignalP"/>
    </source>
</evidence>
<proteinExistence type="predicted"/>